<protein>
    <submittedName>
        <fullName evidence="1">Phospholipase-like, aminotransferase-like mobile domain protein</fullName>
    </submittedName>
</protein>
<keyword evidence="1" id="KW-0808">Transferase</keyword>
<feature type="non-terminal residue" evidence="1">
    <location>
        <position position="330"/>
    </location>
</feature>
<gene>
    <name evidence="1" type="ORF">Tci_531833</name>
</gene>
<reference evidence="1" key="1">
    <citation type="journal article" date="2019" name="Sci. Rep.">
        <title>Draft genome of Tanacetum cinerariifolium, the natural source of mosquito coil.</title>
        <authorList>
            <person name="Yamashiro T."/>
            <person name="Shiraishi A."/>
            <person name="Satake H."/>
            <person name="Nakayama K."/>
        </authorList>
    </citation>
    <scope>NUCLEOTIDE SEQUENCE</scope>
</reference>
<dbReference type="AlphaFoldDB" id="A0A699ILP9"/>
<proteinExistence type="predicted"/>
<organism evidence="1">
    <name type="scientific">Tanacetum cinerariifolium</name>
    <name type="common">Dalmatian daisy</name>
    <name type="synonym">Chrysanthemum cinerariifolium</name>
    <dbReference type="NCBI Taxonomy" id="118510"/>
    <lineage>
        <taxon>Eukaryota</taxon>
        <taxon>Viridiplantae</taxon>
        <taxon>Streptophyta</taxon>
        <taxon>Embryophyta</taxon>
        <taxon>Tracheophyta</taxon>
        <taxon>Spermatophyta</taxon>
        <taxon>Magnoliopsida</taxon>
        <taxon>eudicotyledons</taxon>
        <taxon>Gunneridae</taxon>
        <taxon>Pentapetalae</taxon>
        <taxon>asterids</taxon>
        <taxon>campanulids</taxon>
        <taxon>Asterales</taxon>
        <taxon>Asteraceae</taxon>
        <taxon>Asteroideae</taxon>
        <taxon>Anthemideae</taxon>
        <taxon>Anthemidinae</taxon>
        <taxon>Tanacetum</taxon>
    </lineage>
</organism>
<keyword evidence="1" id="KW-0032">Aminotransferase</keyword>
<accession>A0A699ILP9</accession>
<evidence type="ECO:0000313" key="1">
    <source>
        <dbReference type="EMBL" id="GEZ59860.1"/>
    </source>
</evidence>
<name>A0A699ILP9_TANCI</name>
<dbReference type="EMBL" id="BKCJ010298717">
    <property type="protein sequence ID" value="GEZ59860.1"/>
    <property type="molecule type" value="Genomic_DNA"/>
</dbReference>
<dbReference type="PANTHER" id="PTHR48449">
    <property type="entry name" value="DUF1985 DOMAIN-CONTAINING PROTEIN"/>
    <property type="match status" value="1"/>
</dbReference>
<dbReference type="PANTHER" id="PTHR48449:SF1">
    <property type="entry name" value="DUF1985 DOMAIN-CONTAINING PROTEIN"/>
    <property type="match status" value="1"/>
</dbReference>
<dbReference type="GO" id="GO:0008483">
    <property type="term" value="F:transaminase activity"/>
    <property type="evidence" value="ECO:0007669"/>
    <property type="project" value="UniProtKB-KW"/>
</dbReference>
<sequence>MLYRGSSTGGCSTGNDDLIVVHREVNGFKFGMVSFREYRNGDIPFRNRLFPEKIGIDVKIIDVLALIKDEEKFSKVSDEDEIRLCLLLSLEVIFMGRELVSVVDDALLRMVDDLDAWNTFSWEVIPRAVAWTRKAEFFKLEYFGKLFHKALIELSPMKAEFQSNWYTPSYDFFMWYASRSPPVSIGGLYGEYLNKRSAARVAKQKYSGQFYLDLRCTQKDLLKSTSEDESNIKNNTFQDVGVVNGHVPANPFSQPIYGDFSSDLAVLNGFCNLSQSEDEKGDCERQHDDILKMAEEAKQKIESEIQRLYDHREARLNKIAEEEKERQLVG</sequence>
<comment type="caution">
    <text evidence="1">The sequence shown here is derived from an EMBL/GenBank/DDBJ whole genome shotgun (WGS) entry which is preliminary data.</text>
</comment>